<evidence type="ECO:0000313" key="4">
    <source>
        <dbReference type="EMBL" id="KZE18358.1"/>
    </source>
</evidence>
<reference evidence="5" key="1">
    <citation type="submission" date="2016-01" db="EMBL/GenBank/DDBJ databases">
        <title>Draft genome of Chromobacterium sp. F49.</title>
        <authorList>
            <person name="Hong K.W."/>
        </authorList>
    </citation>
    <scope>NUCLEOTIDE SEQUENCE [LARGE SCALE GENOMIC DNA]</scope>
    <source>
        <strain evidence="5">CN3</strain>
    </source>
</reference>
<sequence length="130" mass="14008">MSLHVVGADHPNRGGGNRRFEILLCSPGEGVTLVPEPRNPVDPNAVMVLSARGVQIGYLTADRAAWIGAMLRQGREVAAVFQQATPMGAAVRVAFDGAVPVVPVVPAVREVGEDAEPEFWPDEVWPEEWE</sequence>
<feature type="domain" description="HIRAN" evidence="3">
    <location>
        <begin position="6"/>
        <end position="99"/>
    </location>
</feature>
<comment type="caution">
    <text evidence="4">The sequence shown here is derived from an EMBL/GenBank/DDBJ whole genome shotgun (WGS) entry which is preliminary data.</text>
</comment>
<organism evidence="4 5">
    <name type="scientific">Sphingomonas hankookensis</name>
    <dbReference type="NCBI Taxonomy" id="563996"/>
    <lineage>
        <taxon>Bacteria</taxon>
        <taxon>Pseudomonadati</taxon>
        <taxon>Pseudomonadota</taxon>
        <taxon>Alphaproteobacteria</taxon>
        <taxon>Sphingomonadales</taxon>
        <taxon>Sphingomonadaceae</taxon>
        <taxon>Sphingomonas</taxon>
    </lineage>
</organism>
<name>A0ABR5YFJ7_9SPHN</name>
<keyword evidence="5" id="KW-1185">Reference proteome</keyword>
<evidence type="ECO:0000256" key="2">
    <source>
        <dbReference type="ARBA" id="ARBA00022801"/>
    </source>
</evidence>
<dbReference type="Gene3D" id="3.30.70.2330">
    <property type="match status" value="1"/>
</dbReference>
<proteinExistence type="predicted"/>
<evidence type="ECO:0000256" key="1">
    <source>
        <dbReference type="ARBA" id="ARBA00022723"/>
    </source>
</evidence>
<evidence type="ECO:0000259" key="3">
    <source>
        <dbReference type="SMART" id="SM00910"/>
    </source>
</evidence>
<evidence type="ECO:0000313" key="5">
    <source>
        <dbReference type="Proteomes" id="UP000076609"/>
    </source>
</evidence>
<dbReference type="Pfam" id="PF08797">
    <property type="entry name" value="HIRAN"/>
    <property type="match status" value="1"/>
</dbReference>
<protein>
    <recommendedName>
        <fullName evidence="3">HIRAN domain-containing protein</fullName>
    </recommendedName>
</protein>
<dbReference type="SMART" id="SM00910">
    <property type="entry name" value="HIRAN"/>
    <property type="match status" value="1"/>
</dbReference>
<dbReference type="InterPro" id="IPR014905">
    <property type="entry name" value="HIRAN"/>
</dbReference>
<dbReference type="Proteomes" id="UP000076609">
    <property type="component" value="Unassembled WGS sequence"/>
</dbReference>
<keyword evidence="2" id="KW-0378">Hydrolase</keyword>
<dbReference type="EMBL" id="LQQO01000002">
    <property type="protein sequence ID" value="KZE18358.1"/>
    <property type="molecule type" value="Genomic_DNA"/>
</dbReference>
<gene>
    <name evidence="4" type="ORF">AVT10_09250</name>
</gene>
<accession>A0ABR5YFJ7</accession>
<keyword evidence="1" id="KW-0479">Metal-binding</keyword>